<dbReference type="Pfam" id="PF00777">
    <property type="entry name" value="Glyco_transf_29"/>
    <property type="match status" value="1"/>
</dbReference>
<keyword evidence="14" id="KW-1185">Reference proteome</keyword>
<dbReference type="Gene3D" id="3.90.1480.20">
    <property type="entry name" value="Glycosyl transferase family 29"/>
    <property type="match status" value="1"/>
</dbReference>
<dbReference type="GO" id="GO:0071699">
    <property type="term" value="P:olfactory placode morphogenesis"/>
    <property type="evidence" value="ECO:0007669"/>
    <property type="project" value="Ensembl"/>
</dbReference>
<dbReference type="GO" id="GO:0021628">
    <property type="term" value="P:olfactory nerve formation"/>
    <property type="evidence" value="ECO:0007669"/>
    <property type="project" value="Ensembl"/>
</dbReference>
<name>A0A6P7N6Y3_BETSP</name>
<evidence type="ECO:0000256" key="3">
    <source>
        <dbReference type="ARBA" id="ARBA00022676"/>
    </source>
</evidence>
<dbReference type="InParanoid" id="A0A6P7N6Y3"/>
<comment type="similarity">
    <text evidence="2">Belongs to the glycosyltransferase 29 family.</text>
</comment>
<protein>
    <submittedName>
        <fullName evidence="15">Alpha-2,8-sialyltransferase 8F isoform X1</fullName>
    </submittedName>
</protein>
<dbReference type="GeneID" id="114860601"/>
<dbReference type="AlphaFoldDB" id="A0A6P7N6Y3"/>
<dbReference type="InterPro" id="IPR050943">
    <property type="entry name" value="Glycosyltr_29_Sialyltrsf"/>
</dbReference>
<keyword evidence="8" id="KW-0333">Golgi apparatus</keyword>
<evidence type="ECO:0000256" key="10">
    <source>
        <dbReference type="ARBA" id="ARBA00023157"/>
    </source>
</evidence>
<organism evidence="14 15">
    <name type="scientific">Betta splendens</name>
    <name type="common">Siamese fighting fish</name>
    <dbReference type="NCBI Taxonomy" id="158456"/>
    <lineage>
        <taxon>Eukaryota</taxon>
        <taxon>Metazoa</taxon>
        <taxon>Chordata</taxon>
        <taxon>Craniata</taxon>
        <taxon>Vertebrata</taxon>
        <taxon>Euteleostomi</taxon>
        <taxon>Actinopterygii</taxon>
        <taxon>Neopterygii</taxon>
        <taxon>Teleostei</taxon>
        <taxon>Neoteleostei</taxon>
        <taxon>Acanthomorphata</taxon>
        <taxon>Anabantaria</taxon>
        <taxon>Anabantiformes</taxon>
        <taxon>Anabantoidei</taxon>
        <taxon>Osphronemidae</taxon>
        <taxon>Betta</taxon>
    </lineage>
</organism>
<dbReference type="RefSeq" id="XP_029015127.1">
    <property type="nucleotide sequence ID" value="XM_029159294.3"/>
</dbReference>
<keyword evidence="4" id="KW-0808">Transferase</keyword>
<dbReference type="GO" id="GO:0009311">
    <property type="term" value="P:oligosaccharide metabolic process"/>
    <property type="evidence" value="ECO:0007669"/>
    <property type="project" value="TreeGrafter"/>
</dbReference>
<dbReference type="Proteomes" id="UP000515150">
    <property type="component" value="Chromosome 8"/>
</dbReference>
<dbReference type="OrthoDB" id="10264956at2759"/>
<dbReference type="GO" id="GO:0003828">
    <property type="term" value="F:alpha-N-acetylneuraminate alpha-2,8-sialyltransferase activity"/>
    <property type="evidence" value="ECO:0007669"/>
    <property type="project" value="TreeGrafter"/>
</dbReference>
<evidence type="ECO:0000256" key="7">
    <source>
        <dbReference type="ARBA" id="ARBA00022989"/>
    </source>
</evidence>
<sequence length="351" mass="39769">MRTQLLKSACFSTFTVLCVGSLLRLIWYAYNSRNVGPYTSSSGKKHVPQLSCKDCREVIKQVVTIYSQTWKKQEDNYENLKFELNRKCRGFDRAIVTQDNTPMGSKLLYDGDRRKSLVVTSEIFKTFPKEDPFPNKMLDTCAVVGNGGILSNSSCGTTIDAAEFVFRCNLPPLENGYERDVGTKTNLVTANPSIVVEKHGSLMGRRRPFVESLRKYGNSLLLLPAFSFGSNTPVSMRVVYSIEDFESSVKAVSLNPHYLQSLAAFWRSQGLKEVRLSTGLMMVSLALEHCTNVELYGFWPFSYHPEDLRHLTNHYYDDRRATNQIHALPTEFNHLLGLHSQGVLRLHLGQC</sequence>
<dbReference type="InterPro" id="IPR001675">
    <property type="entry name" value="Glyco_trans_29"/>
</dbReference>
<dbReference type="PIRSF" id="PIRSF005557">
    <property type="entry name" value="Sialyl_trans"/>
    <property type="match status" value="1"/>
</dbReference>
<comment type="subcellular location">
    <subcellularLocation>
        <location evidence="1">Golgi apparatus membrane</location>
        <topology evidence="1">Single-pass type II membrane protein</topology>
    </subcellularLocation>
</comment>
<evidence type="ECO:0000256" key="6">
    <source>
        <dbReference type="ARBA" id="ARBA00022968"/>
    </source>
</evidence>
<dbReference type="GO" id="GO:0000139">
    <property type="term" value="C:Golgi membrane"/>
    <property type="evidence" value="ECO:0007669"/>
    <property type="project" value="UniProtKB-SubCell"/>
</dbReference>
<evidence type="ECO:0000256" key="13">
    <source>
        <dbReference type="SAM" id="Phobius"/>
    </source>
</evidence>
<evidence type="ECO:0000256" key="12">
    <source>
        <dbReference type="PIRSR" id="PIRSR005557-2"/>
    </source>
</evidence>
<dbReference type="FunFam" id="3.90.1480.20:FF:000001">
    <property type="entry name" value="ST8 alpha-N-acetyl-neuraminide alpha-2,8-sialyltransferase 2"/>
    <property type="match status" value="1"/>
</dbReference>
<dbReference type="CTD" id="338596"/>
<evidence type="ECO:0000256" key="8">
    <source>
        <dbReference type="ARBA" id="ARBA00023034"/>
    </source>
</evidence>
<keyword evidence="3" id="KW-0328">Glycosyltransferase</keyword>
<keyword evidence="5 13" id="KW-0812">Transmembrane</keyword>
<keyword evidence="10" id="KW-1015">Disulfide bond</keyword>
<feature type="transmembrane region" description="Helical" evidence="13">
    <location>
        <begin position="9"/>
        <end position="30"/>
    </location>
</feature>
<gene>
    <name evidence="15" type="primary">st8sia6</name>
</gene>
<proteinExistence type="inferred from homology"/>
<dbReference type="PANTHER" id="PTHR11987:SF50">
    <property type="entry name" value="ALPHA-2,8-SIALYLTRANSFERASE 8F"/>
    <property type="match status" value="1"/>
</dbReference>
<dbReference type="GO" id="GO:0006491">
    <property type="term" value="P:N-glycan processing"/>
    <property type="evidence" value="ECO:0007669"/>
    <property type="project" value="TreeGrafter"/>
</dbReference>
<keyword evidence="11" id="KW-0325">Glycoprotein</keyword>
<evidence type="ECO:0000256" key="5">
    <source>
        <dbReference type="ARBA" id="ARBA00022692"/>
    </source>
</evidence>
<accession>A0A6P7N6Y3</accession>
<evidence type="ECO:0000313" key="15">
    <source>
        <dbReference type="RefSeq" id="XP_029015127.1"/>
    </source>
</evidence>
<evidence type="ECO:0000256" key="9">
    <source>
        <dbReference type="ARBA" id="ARBA00023136"/>
    </source>
</evidence>
<evidence type="ECO:0000313" key="14">
    <source>
        <dbReference type="Proteomes" id="UP000515150"/>
    </source>
</evidence>
<feature type="disulfide bond" evidence="12">
    <location>
        <begin position="141"/>
        <end position="290"/>
    </location>
</feature>
<dbReference type="InterPro" id="IPR038578">
    <property type="entry name" value="GT29-like_sf"/>
</dbReference>
<keyword evidence="9 13" id="KW-0472">Membrane</keyword>
<dbReference type="PANTHER" id="PTHR11987">
    <property type="entry name" value="ALPHA-2,8-SIALYLTRANSFERASE"/>
    <property type="match status" value="1"/>
</dbReference>
<dbReference type="KEGG" id="bspl:114860601"/>
<evidence type="ECO:0000256" key="2">
    <source>
        <dbReference type="ARBA" id="ARBA00006003"/>
    </source>
</evidence>
<keyword evidence="7 13" id="KW-1133">Transmembrane helix</keyword>
<evidence type="ECO:0000256" key="1">
    <source>
        <dbReference type="ARBA" id="ARBA00004323"/>
    </source>
</evidence>
<keyword evidence="6" id="KW-0735">Signal-anchor</keyword>
<dbReference type="InterPro" id="IPR012163">
    <property type="entry name" value="Sialyl_trans"/>
</dbReference>
<evidence type="ECO:0000256" key="11">
    <source>
        <dbReference type="ARBA" id="ARBA00023180"/>
    </source>
</evidence>
<evidence type="ECO:0000256" key="4">
    <source>
        <dbReference type="ARBA" id="ARBA00022679"/>
    </source>
</evidence>
<reference evidence="15" key="1">
    <citation type="submission" date="2025-08" db="UniProtKB">
        <authorList>
            <consortium name="RefSeq"/>
        </authorList>
    </citation>
    <scope>IDENTIFICATION</scope>
</reference>